<proteinExistence type="predicted"/>
<organism evidence="1 2">
    <name type="scientific">Prunus dulcis</name>
    <name type="common">Almond</name>
    <name type="synonym">Amygdalus dulcis</name>
    <dbReference type="NCBI Taxonomy" id="3755"/>
    <lineage>
        <taxon>Eukaryota</taxon>
        <taxon>Viridiplantae</taxon>
        <taxon>Streptophyta</taxon>
        <taxon>Embryophyta</taxon>
        <taxon>Tracheophyta</taxon>
        <taxon>Spermatophyta</taxon>
        <taxon>Magnoliopsida</taxon>
        <taxon>eudicotyledons</taxon>
        <taxon>Gunneridae</taxon>
        <taxon>Pentapetalae</taxon>
        <taxon>rosids</taxon>
        <taxon>fabids</taxon>
        <taxon>Rosales</taxon>
        <taxon>Rosaceae</taxon>
        <taxon>Amygdaloideae</taxon>
        <taxon>Amygdaleae</taxon>
        <taxon>Prunus</taxon>
    </lineage>
</organism>
<dbReference type="EMBL" id="JAJFAZ020000005">
    <property type="protein sequence ID" value="KAI5330110.1"/>
    <property type="molecule type" value="Genomic_DNA"/>
</dbReference>
<dbReference type="Proteomes" id="UP001054821">
    <property type="component" value="Chromosome 5"/>
</dbReference>
<dbReference type="AlphaFoldDB" id="A0AAD4VRR9"/>
<accession>A0AAD4VRR9</accession>
<evidence type="ECO:0000313" key="1">
    <source>
        <dbReference type="EMBL" id="KAI5330110.1"/>
    </source>
</evidence>
<comment type="caution">
    <text evidence="1">The sequence shown here is derived from an EMBL/GenBank/DDBJ whole genome shotgun (WGS) entry which is preliminary data.</text>
</comment>
<reference evidence="1 2" key="1">
    <citation type="journal article" date="2022" name="G3 (Bethesda)">
        <title>Whole-genome sequence and methylome profiling of the almond [Prunus dulcis (Mill.) D.A. Webb] cultivar 'Nonpareil'.</title>
        <authorList>
            <person name="D'Amico-Willman K.M."/>
            <person name="Ouma W.Z."/>
            <person name="Meulia T."/>
            <person name="Sideli G.M."/>
            <person name="Gradziel T.M."/>
            <person name="Fresnedo-Ramirez J."/>
        </authorList>
    </citation>
    <scope>NUCLEOTIDE SEQUENCE [LARGE SCALE GENOMIC DNA]</scope>
    <source>
        <strain evidence="1">Clone GOH B32 T37-40</strain>
    </source>
</reference>
<evidence type="ECO:0000313" key="2">
    <source>
        <dbReference type="Proteomes" id="UP001054821"/>
    </source>
</evidence>
<gene>
    <name evidence="1" type="ORF">L3X38_029507</name>
</gene>
<protein>
    <submittedName>
        <fullName evidence="1">Uncharacterized protein</fullName>
    </submittedName>
</protein>
<keyword evidence="2" id="KW-1185">Reference proteome</keyword>
<sequence length="149" mass="17082">MAAGGGRSEPAKFRAKIAIFRRLERRPISGEDWVVTPRPSRTGSPDGEACPMVQYLCITTFQIIVGEGGRHMIKTIHSTVHHVDIKGREWFSLEFCFTPECGDYEPIEEESVTSMNQPKQEETTLDEHDKQFLIHEGTHRKLLAYPWLR</sequence>
<name>A0AAD4VRR9_PRUDU</name>